<organism evidence="8 9">
    <name type="scientific">Methanobrevibacter gottschalkii</name>
    <dbReference type="NCBI Taxonomy" id="190974"/>
    <lineage>
        <taxon>Archaea</taxon>
        <taxon>Methanobacteriati</taxon>
        <taxon>Methanobacteriota</taxon>
        <taxon>Methanomada group</taxon>
        <taxon>Methanobacteria</taxon>
        <taxon>Methanobacteriales</taxon>
        <taxon>Methanobacteriaceae</taxon>
        <taxon>Methanobrevibacter</taxon>
    </lineage>
</organism>
<dbReference type="InterPro" id="IPR051246">
    <property type="entry name" value="WDR48"/>
</dbReference>
<dbReference type="InterPro" id="IPR003368">
    <property type="entry name" value="POMP_repeat"/>
</dbReference>
<name>A0A1H7GVI3_9EURY</name>
<proteinExistence type="predicted"/>
<dbReference type="Gene3D" id="2.130.10.10">
    <property type="entry name" value="YVTN repeat-like/Quinoprotein amine dehydrogenase"/>
    <property type="match status" value="2"/>
</dbReference>
<dbReference type="SUPFAM" id="SSF51126">
    <property type="entry name" value="Pectin lyase-like"/>
    <property type="match status" value="1"/>
</dbReference>
<dbReference type="PANTHER" id="PTHR19862">
    <property type="entry name" value="WD REPEAT-CONTAINING PROTEIN 48"/>
    <property type="match status" value="1"/>
</dbReference>
<evidence type="ECO:0000256" key="3">
    <source>
        <dbReference type="ARBA" id="ARBA00004613"/>
    </source>
</evidence>
<evidence type="ECO:0000256" key="4">
    <source>
        <dbReference type="ARBA" id="ARBA00022525"/>
    </source>
</evidence>
<evidence type="ECO:0000313" key="8">
    <source>
        <dbReference type="EMBL" id="SEK42166.1"/>
    </source>
</evidence>
<dbReference type="PROSITE" id="PS51257">
    <property type="entry name" value="PROKAR_LIPOPROTEIN"/>
    <property type="match status" value="1"/>
</dbReference>
<keyword evidence="7" id="KW-0998">Cell outer membrane</keyword>
<dbReference type="InterPro" id="IPR011050">
    <property type="entry name" value="Pectin_lyase_fold/virulence"/>
</dbReference>
<evidence type="ECO:0000256" key="7">
    <source>
        <dbReference type="ARBA" id="ARBA00023237"/>
    </source>
</evidence>
<dbReference type="RefSeq" id="WP_091698809.1">
    <property type="nucleotide sequence ID" value="NZ_FOAK01000002.1"/>
</dbReference>
<dbReference type="GO" id="GO:0005576">
    <property type="term" value="C:extracellular region"/>
    <property type="evidence" value="ECO:0007669"/>
    <property type="project" value="UniProtKB-SubCell"/>
</dbReference>
<dbReference type="SMART" id="SM00710">
    <property type="entry name" value="PbH1"/>
    <property type="match status" value="11"/>
</dbReference>
<comment type="subcellular location">
    <subcellularLocation>
        <location evidence="1">Cell envelope</location>
    </subcellularLocation>
    <subcellularLocation>
        <location evidence="2">Cell outer membrane</location>
    </subcellularLocation>
    <subcellularLocation>
        <location evidence="3">Secreted</location>
    </subcellularLocation>
</comment>
<keyword evidence="5" id="KW-0732">Signal</keyword>
<keyword evidence="6" id="KW-0472">Membrane</keyword>
<dbReference type="InterPro" id="IPR011047">
    <property type="entry name" value="Quinoprotein_ADH-like_sf"/>
</dbReference>
<dbReference type="SUPFAM" id="SSF50998">
    <property type="entry name" value="Quinoprotein alcohol dehydrogenase-like"/>
    <property type="match status" value="1"/>
</dbReference>
<dbReference type="OrthoDB" id="78393at2157"/>
<keyword evidence="4" id="KW-0964">Secreted</keyword>
<dbReference type="GO" id="GO:0043130">
    <property type="term" value="F:ubiquitin binding"/>
    <property type="evidence" value="ECO:0007669"/>
    <property type="project" value="TreeGrafter"/>
</dbReference>
<dbReference type="PANTHER" id="PTHR19862:SF14">
    <property type="entry name" value="WD REPEAT-CONTAINING PROTEIN 48"/>
    <property type="match status" value="1"/>
</dbReference>
<accession>A0A1H7GVI3</accession>
<evidence type="ECO:0000256" key="5">
    <source>
        <dbReference type="ARBA" id="ARBA00022729"/>
    </source>
</evidence>
<reference evidence="8 9" key="1">
    <citation type="submission" date="2016-10" db="EMBL/GenBank/DDBJ databases">
        <authorList>
            <person name="de Groot N.N."/>
        </authorList>
    </citation>
    <scope>NUCLEOTIDE SEQUENCE [LARGE SCALE GENOMIC DNA]</scope>
    <source>
        <strain evidence="8 9">DSM 11978</strain>
    </source>
</reference>
<evidence type="ECO:0000256" key="2">
    <source>
        <dbReference type="ARBA" id="ARBA00004442"/>
    </source>
</evidence>
<evidence type="ECO:0000256" key="1">
    <source>
        <dbReference type="ARBA" id="ARBA00004196"/>
    </source>
</evidence>
<evidence type="ECO:0000313" key="9">
    <source>
        <dbReference type="Proteomes" id="UP000199506"/>
    </source>
</evidence>
<dbReference type="STRING" id="190974.SAMN05216439_0911"/>
<dbReference type="Proteomes" id="UP000199506">
    <property type="component" value="Unassembled WGS sequence"/>
</dbReference>
<evidence type="ECO:0000256" key="6">
    <source>
        <dbReference type="ARBA" id="ARBA00023136"/>
    </source>
</evidence>
<gene>
    <name evidence="8" type="ORF">SAMN05216439_0911</name>
</gene>
<sequence length="862" mass="93651">MKYKNILFFSIFILFIVGISCVSAQNIDEIGNSSSDDTISLDDDISTINIVDNEISTNVDGEVICDGKSTRDTYSWADFKSEVENTNINTIELNKGNIAPSSDSSNQISINHDINIIGGYGYYIGGDSWSSSTKYNYIPIITSGSNLNVKFENVTFQYLSDNVFMKLMGNGNYTFKNCVFSNINATGSHQSVIWLNYGHALIENCSFIKCNCSFGAVTNYYSSWGTAVNNARMTVRDSTFKDNYATTEPGAINNCGQLVVYDSTFENNEAVWWAGAIHTHSNANTTIIRSKFKNNYAGWNGGALYTYSYLTVINSTFTANTAKTNTGGGAIGASSYMSTPKVVIKNSEFKYNTALTGNGGAIVISSGTLNVESSEFTNNTALELNGGAISSSSCTAAISNCKFINNTLNKTAGKGGAVYGTGKGRLTVDKCEFINNAAKDNNSGHALAYYYNGNSNTAAYLTYTNNIFFGKDNGTGSVFVANDKVNIVQYNNSIDDITNYIEPENNTNSTSSGNITIPIGTEILSSSWDVILGDNLNGTPVIAGNYILIPASHDLYCYNYITQDLVWNFTTEFGYFHELLVDGNIVYAPASWDALYIFNLTNGESLTYSNIYQGSSLYKPVIYNNTLYVSSEYGYGINSNNWISMIKHDSDYYYYGSILELNNVSYGTPAILSQPYIHGNTLYVNTIQGLIAYNLVDGTSHNISGTVGNPIIDANGNICILSNNGAAISLLNSNLEVVASTTLDGTCNKLISDANGNIYTVDNNGYIYYATYTSSSITCSKTKFNINPVSSAMACYNGELYIGDNNGILWAFNTSKLDKPVLNNAVYRVFDAGSAIVGNIAVDNDGTIYIGTDNGHFYAIEY</sequence>
<dbReference type="NCBIfam" id="TIGR01376">
    <property type="entry name" value="POMP_repeat"/>
    <property type="match status" value="1"/>
</dbReference>
<protein>
    <submittedName>
        <fullName evidence="8">Polymorphic outer membrane protein repeat-containing protein</fullName>
    </submittedName>
</protein>
<dbReference type="AlphaFoldDB" id="A0A1H7GVI3"/>
<dbReference type="EMBL" id="FOAK01000002">
    <property type="protein sequence ID" value="SEK42166.1"/>
    <property type="molecule type" value="Genomic_DNA"/>
</dbReference>
<dbReference type="InterPro" id="IPR015943">
    <property type="entry name" value="WD40/YVTN_repeat-like_dom_sf"/>
</dbReference>
<dbReference type="Pfam" id="PF02415">
    <property type="entry name" value="Chlam_PMP"/>
    <property type="match status" value="1"/>
</dbReference>
<dbReference type="GO" id="GO:0000724">
    <property type="term" value="P:double-strand break repair via homologous recombination"/>
    <property type="evidence" value="ECO:0007669"/>
    <property type="project" value="TreeGrafter"/>
</dbReference>
<dbReference type="InterPro" id="IPR006626">
    <property type="entry name" value="PbH1"/>
</dbReference>